<evidence type="ECO:0000259" key="9">
    <source>
        <dbReference type="Pfam" id="PF00082"/>
    </source>
</evidence>
<evidence type="ECO:0000256" key="7">
    <source>
        <dbReference type="RuleBase" id="RU003355"/>
    </source>
</evidence>
<dbReference type="InterPro" id="IPR023828">
    <property type="entry name" value="Peptidase_S8_Ser-AS"/>
</dbReference>
<evidence type="ECO:0000313" key="11">
    <source>
        <dbReference type="EMBL" id="KAL1861796.1"/>
    </source>
</evidence>
<accession>A0ABR3WHR1</accession>
<dbReference type="InterPro" id="IPR015500">
    <property type="entry name" value="Peptidase_S8_subtilisin-rel"/>
</dbReference>
<dbReference type="PROSITE" id="PS00136">
    <property type="entry name" value="SUBTILASE_ASP"/>
    <property type="match status" value="1"/>
</dbReference>
<feature type="domain" description="C5a peptidase/Subtilisin-like protease SBT2-like Fn3-like" evidence="10">
    <location>
        <begin position="632"/>
        <end position="753"/>
    </location>
</feature>
<proteinExistence type="inferred from homology"/>
<evidence type="ECO:0000259" key="10">
    <source>
        <dbReference type="Pfam" id="PF06280"/>
    </source>
</evidence>
<gene>
    <name evidence="11" type="ORF">Daus18300_008612</name>
</gene>
<name>A0ABR3WHR1_9PEZI</name>
<feature type="active site" description="Charge relay system" evidence="6">
    <location>
        <position position="213"/>
    </location>
</feature>
<dbReference type="PANTHER" id="PTHR43806">
    <property type="entry name" value="PEPTIDASE S8"/>
    <property type="match status" value="1"/>
</dbReference>
<evidence type="ECO:0000256" key="4">
    <source>
        <dbReference type="ARBA" id="ARBA00022801"/>
    </source>
</evidence>
<organism evidence="11 12">
    <name type="scientific">Diaporthe australafricana</name>
    <dbReference type="NCBI Taxonomy" id="127596"/>
    <lineage>
        <taxon>Eukaryota</taxon>
        <taxon>Fungi</taxon>
        <taxon>Dikarya</taxon>
        <taxon>Ascomycota</taxon>
        <taxon>Pezizomycotina</taxon>
        <taxon>Sordariomycetes</taxon>
        <taxon>Sordariomycetidae</taxon>
        <taxon>Diaporthales</taxon>
        <taxon>Diaporthaceae</taxon>
        <taxon>Diaporthe</taxon>
    </lineage>
</organism>
<dbReference type="InterPro" id="IPR010435">
    <property type="entry name" value="C5a/SBT2-like_Fn3"/>
</dbReference>
<feature type="chain" id="PRO_5047049754" description="Serin endopeptidase" evidence="8">
    <location>
        <begin position="20"/>
        <end position="922"/>
    </location>
</feature>
<feature type="domain" description="Peptidase S8/S53" evidence="9">
    <location>
        <begin position="168"/>
        <end position="588"/>
    </location>
</feature>
<evidence type="ECO:0000256" key="2">
    <source>
        <dbReference type="ARBA" id="ARBA00022670"/>
    </source>
</evidence>
<dbReference type="Pfam" id="PF06280">
    <property type="entry name" value="fn3_5"/>
    <property type="match status" value="1"/>
</dbReference>
<keyword evidence="4 6" id="KW-0378">Hydrolase</keyword>
<keyword evidence="3 8" id="KW-0732">Signal</keyword>
<feature type="active site" description="Charge relay system" evidence="6">
    <location>
        <position position="177"/>
    </location>
</feature>
<sequence>MMLRFLVCLLGGAVLSTSAQDGSTFSRAFIVESTTGGSDVISDVQQHLNAQGLPCVAATRIAFDSSHFTGASFDVSCDTSDPLTPNATESQVLSAVQNIPAVKNAWPVVSLMPQWHNQPGARGAQGHDATAQPPTLLKKRATNSSGDDVFSTHLGTGVSRAHAANITGAGVRIAVVDSGFVTKDVSPLAETHVSYSHDLTDGDADVSDNCSFHGTHVLGIVGAASADRRYGVLGVAPDATFELYRIQKCDTPGAEVDVLISAFVEAADRGVDVITCSYGGGLDWPNEAWSLVATRIMESGVFVSLPASNDGPGIFTAGSPAGARSVTAVGSAENPETPVYTWQAAWNASGGSGSVGLVPGLPFDFSGEAQDGLSLWLPAVAEDLPDEDCNPVPDNFTPPTDPSRTIMLVDYRHCWTLDGDRITAKLGIPYIMYYSPKDVDVTLYGLPFIESNAANNVSGAALVSYEDAQNFISQLKQGDVKIIVPSDPASSNEEVTVLPNSLTGNLVSDFSSWGPSLDGRSLPTFIAPGGNILSSFPDYLGDFGVIGGTSMATPFAAGVAALIKQTRPDLKPAQIQAAMALTARPVRHRSAPSRMTPKGYSYLAPVFAQGGGLVDAWAAAHTATLVNVSSLSFNDTANRPASLSFEITNTGPDSVEYELNHIGAASGYILNATDRYKFTGSNPEAGEVQPVFAGLEITPKSLTIAPGASAVVSVSVTSEPDLTDVKTRGSYFGGYIAFNTTGSDAPQLSLPYTGFGSPLSDLPAINQGEKSTYLAAVNDTGAKLIESGRQFVCSYNASSDSPCSFEDSYYPGFVLTFMLQPYRWVVDIISSADKKVIVPEILAGGALGVNGTTNPWGPGASYGWDGSEGNSTFLVEGSYSFRVKALKLNGQVSAEEDYDMVELGEWVLKYANDSIGLPARRV</sequence>
<evidence type="ECO:0000256" key="1">
    <source>
        <dbReference type="ARBA" id="ARBA00011073"/>
    </source>
</evidence>
<dbReference type="EMBL" id="JAWRVE010000082">
    <property type="protein sequence ID" value="KAL1861796.1"/>
    <property type="molecule type" value="Genomic_DNA"/>
</dbReference>
<dbReference type="Pfam" id="PF00082">
    <property type="entry name" value="Peptidase_S8"/>
    <property type="match status" value="1"/>
</dbReference>
<dbReference type="Proteomes" id="UP001583177">
    <property type="component" value="Unassembled WGS sequence"/>
</dbReference>
<feature type="signal peptide" evidence="8">
    <location>
        <begin position="1"/>
        <end position="19"/>
    </location>
</feature>
<feature type="active site" description="Charge relay system" evidence="6">
    <location>
        <position position="550"/>
    </location>
</feature>
<protein>
    <recommendedName>
        <fullName evidence="13">Serin endopeptidase</fullName>
    </recommendedName>
</protein>
<dbReference type="Gene3D" id="3.40.50.200">
    <property type="entry name" value="Peptidase S8/S53 domain"/>
    <property type="match status" value="2"/>
</dbReference>
<reference evidence="11 12" key="1">
    <citation type="journal article" date="2024" name="IMA Fungus">
        <title>IMA Genome - F19 : A genome assembly and annotation guide to empower mycologists, including annotated draft genome sequences of Ceratocystis pirilliformis, Diaporthe australafricana, Fusarium ophioides, Paecilomyces lecythidis, and Sporothrix stenoceras.</title>
        <authorList>
            <person name="Aylward J."/>
            <person name="Wilson A.M."/>
            <person name="Visagie C.M."/>
            <person name="Spraker J."/>
            <person name="Barnes I."/>
            <person name="Buitendag C."/>
            <person name="Ceriani C."/>
            <person name="Del Mar Angel L."/>
            <person name="du Plessis D."/>
            <person name="Fuchs T."/>
            <person name="Gasser K."/>
            <person name="Kramer D."/>
            <person name="Li W."/>
            <person name="Munsamy K."/>
            <person name="Piso A."/>
            <person name="Price J.L."/>
            <person name="Sonnekus B."/>
            <person name="Thomas C."/>
            <person name="van der Nest A."/>
            <person name="van Dijk A."/>
            <person name="van Heerden A."/>
            <person name="van Vuuren N."/>
            <person name="Yilmaz N."/>
            <person name="Duong T.A."/>
            <person name="van der Merwe N.A."/>
            <person name="Wingfield M.J."/>
            <person name="Wingfield B.D."/>
        </authorList>
    </citation>
    <scope>NUCLEOTIDE SEQUENCE [LARGE SCALE GENOMIC DNA]</scope>
    <source>
        <strain evidence="11 12">CMW 18300</strain>
    </source>
</reference>
<dbReference type="PROSITE" id="PS00138">
    <property type="entry name" value="SUBTILASE_SER"/>
    <property type="match status" value="1"/>
</dbReference>
<evidence type="ECO:0008006" key="13">
    <source>
        <dbReference type="Google" id="ProtNLM"/>
    </source>
</evidence>
<dbReference type="InterPro" id="IPR000209">
    <property type="entry name" value="Peptidase_S8/S53_dom"/>
</dbReference>
<dbReference type="SUPFAM" id="SSF52743">
    <property type="entry name" value="Subtilisin-like"/>
    <property type="match status" value="1"/>
</dbReference>
<evidence type="ECO:0000256" key="3">
    <source>
        <dbReference type="ARBA" id="ARBA00022729"/>
    </source>
</evidence>
<dbReference type="PROSITE" id="PS51892">
    <property type="entry name" value="SUBTILASE"/>
    <property type="match status" value="1"/>
</dbReference>
<evidence type="ECO:0000256" key="8">
    <source>
        <dbReference type="SAM" id="SignalP"/>
    </source>
</evidence>
<evidence type="ECO:0000256" key="5">
    <source>
        <dbReference type="ARBA" id="ARBA00022825"/>
    </source>
</evidence>
<keyword evidence="2 6" id="KW-0645">Protease</keyword>
<dbReference type="InterPro" id="IPR036852">
    <property type="entry name" value="Peptidase_S8/S53_dom_sf"/>
</dbReference>
<evidence type="ECO:0000313" key="12">
    <source>
        <dbReference type="Proteomes" id="UP001583177"/>
    </source>
</evidence>
<dbReference type="PANTHER" id="PTHR43806:SF66">
    <property type="entry name" value="SERIN ENDOPEPTIDASE"/>
    <property type="match status" value="1"/>
</dbReference>
<evidence type="ECO:0000256" key="6">
    <source>
        <dbReference type="PROSITE-ProRule" id="PRU01240"/>
    </source>
</evidence>
<comment type="similarity">
    <text evidence="1 6 7">Belongs to the peptidase S8 family.</text>
</comment>
<comment type="caution">
    <text evidence="11">The sequence shown here is derived from an EMBL/GenBank/DDBJ whole genome shotgun (WGS) entry which is preliminary data.</text>
</comment>
<keyword evidence="12" id="KW-1185">Reference proteome</keyword>
<dbReference type="InterPro" id="IPR023827">
    <property type="entry name" value="Peptidase_S8_Asp-AS"/>
</dbReference>
<dbReference type="Gene3D" id="2.60.40.1710">
    <property type="entry name" value="Subtilisin-like superfamily"/>
    <property type="match status" value="1"/>
</dbReference>
<keyword evidence="5 6" id="KW-0720">Serine protease</keyword>
<dbReference type="InterPro" id="IPR050131">
    <property type="entry name" value="Peptidase_S8_subtilisin-like"/>
</dbReference>
<dbReference type="PRINTS" id="PR00723">
    <property type="entry name" value="SUBTILISIN"/>
</dbReference>